<evidence type="ECO:0000256" key="1">
    <source>
        <dbReference type="ARBA" id="ARBA00004225"/>
    </source>
</evidence>
<keyword evidence="5" id="KW-0547">Nucleotide-binding</keyword>
<dbReference type="Proteomes" id="UP001210925">
    <property type="component" value="Unassembled WGS sequence"/>
</dbReference>
<evidence type="ECO:0000256" key="9">
    <source>
        <dbReference type="ARBA" id="ARBA00023136"/>
    </source>
</evidence>
<evidence type="ECO:0000256" key="5">
    <source>
        <dbReference type="ARBA" id="ARBA00022741"/>
    </source>
</evidence>
<dbReference type="SUPFAM" id="SSF90123">
    <property type="entry name" value="ABC transporter transmembrane region"/>
    <property type="match status" value="1"/>
</dbReference>
<keyword evidence="3" id="KW-0813">Transport</keyword>
<dbReference type="GO" id="GO:0140359">
    <property type="term" value="F:ABC-type transporter activity"/>
    <property type="evidence" value="ECO:0007669"/>
    <property type="project" value="InterPro"/>
</dbReference>
<feature type="domain" description="ABC transmembrane type-1" evidence="15">
    <location>
        <begin position="75"/>
        <end position="361"/>
    </location>
</feature>
<feature type="transmembrane region" description="Helical" evidence="13">
    <location>
        <begin position="74"/>
        <end position="95"/>
    </location>
</feature>
<evidence type="ECO:0000256" key="8">
    <source>
        <dbReference type="ARBA" id="ARBA00022989"/>
    </source>
</evidence>
<dbReference type="GO" id="GO:0016887">
    <property type="term" value="F:ATP hydrolysis activity"/>
    <property type="evidence" value="ECO:0007669"/>
    <property type="project" value="InterPro"/>
</dbReference>
<comment type="similarity">
    <text evidence="10">Belongs to the ABC transporter superfamily. ABCB family. Heavy Metal importer (TC 3.A.1.210) subfamily.</text>
</comment>
<dbReference type="GO" id="GO:0005743">
    <property type="term" value="C:mitochondrial inner membrane"/>
    <property type="evidence" value="ECO:0007669"/>
    <property type="project" value="TreeGrafter"/>
</dbReference>
<dbReference type="PANTHER" id="PTHR24221:SF402">
    <property type="entry name" value="IRON-SULFUR CLUSTERS TRANSPORTER ABCB7, MITOCHONDRIAL"/>
    <property type="match status" value="1"/>
</dbReference>
<evidence type="ECO:0000256" key="11">
    <source>
        <dbReference type="ARBA" id="ARBA00039906"/>
    </source>
</evidence>
<feature type="transmembrane region" description="Helical" evidence="13">
    <location>
        <begin position="218"/>
        <end position="235"/>
    </location>
</feature>
<feature type="transmembrane region" description="Helical" evidence="13">
    <location>
        <begin position="107"/>
        <end position="128"/>
    </location>
</feature>
<dbReference type="InterPro" id="IPR039421">
    <property type="entry name" value="Type_1_exporter"/>
</dbReference>
<evidence type="ECO:0000313" key="17">
    <source>
        <dbReference type="Proteomes" id="UP001210925"/>
    </source>
</evidence>
<feature type="transmembrane region" description="Helical" evidence="13">
    <location>
        <begin position="308"/>
        <end position="326"/>
    </location>
</feature>
<evidence type="ECO:0000256" key="12">
    <source>
        <dbReference type="ARBA" id="ARBA00040792"/>
    </source>
</evidence>
<comment type="subunit">
    <text evidence="2">Homodimer.</text>
</comment>
<proteinExistence type="inferred from homology"/>
<dbReference type="InterPro" id="IPR027417">
    <property type="entry name" value="P-loop_NTPase"/>
</dbReference>
<protein>
    <recommendedName>
        <fullName evidence="11">Iron-sulfur clusters transporter ATM1, mitochondrial</fullName>
    </recommendedName>
    <alternativeName>
        <fullName evidence="12">Iron-sulfur clusters transporter atm1, mitochondrial</fullName>
    </alternativeName>
</protein>
<dbReference type="CDD" id="cd18582">
    <property type="entry name" value="ABC_6TM_ATM1_ABCB7"/>
    <property type="match status" value="1"/>
</dbReference>
<comment type="subcellular location">
    <subcellularLocation>
        <location evidence="1">Mitochondrion membrane</location>
        <topology evidence="1">Multi-pass membrane protein</topology>
    </subcellularLocation>
</comment>
<evidence type="ECO:0000259" key="14">
    <source>
        <dbReference type="PROSITE" id="PS50893"/>
    </source>
</evidence>
<sequence>MNSRILIRTRVGLNSFNANRFTHFALPQRLFNANYSTPATKNSTSGNWKYDLQIVKSLTKYLWPKDDWKTKSRVILALTLLVSGKLLNVTVPFFFKEIVDTLNIIEPHSSIAILLPVIIGYGAARLGANAFQELRNAIFGLVTQRAIRVAARNIFNHLLKLDTNYHLNRQTGGLVRAIDRGTKGINQILSSTVLHIIPTVFEISVVCGILSFTFGQGYAIVTFLTMASYTAYTILTTQWRLQFRKNMNQADNAAASTATDSLLNVESVQQYNNEGYETNSYDKSLVKYEGAAVMTNTSLAVLNAGQNAIFSISLTIMMYMASQGILNGTMTVGDLVMINGLVFQLAMPLNFLGTVYRETRQSLIDMGVMFDMKNITGKIEASKNKPDLLLKGGEIKFQNVNFGYLKERPILSNMSFTIPAGKRVAFVGPSGCGKSTILRLVSRSFDPDSGAITVDGQDINQVNLFSLREHISILPQDTTLFNKTIYENILYGKTEASEEQVFDAARKAQLHEIILNNFPEKYETHVGERGLMISGGEKQRVQLARIFIKNAPIALFDEPTSALDQNTETKIMSTIKNWLSQGNRKTAVFIAHRLSTISDCDLIYVLDKGQIIEQGTHQELLAKGGLYYEMWVAQHEHHSE</sequence>
<dbReference type="PROSITE" id="PS50929">
    <property type="entry name" value="ABC_TM1F"/>
    <property type="match status" value="1"/>
</dbReference>
<gene>
    <name evidence="16" type="primary">ATM1</name>
    <name evidence="16" type="ORF">HK103_006176</name>
</gene>
<evidence type="ECO:0000256" key="2">
    <source>
        <dbReference type="ARBA" id="ARBA00011738"/>
    </source>
</evidence>
<evidence type="ECO:0000256" key="3">
    <source>
        <dbReference type="ARBA" id="ARBA00022448"/>
    </source>
</evidence>
<dbReference type="InterPro" id="IPR036640">
    <property type="entry name" value="ABC1_TM_sf"/>
</dbReference>
<name>A0AAD5UDZ8_9FUNG</name>
<feature type="transmembrane region" description="Helical" evidence="13">
    <location>
        <begin position="193"/>
        <end position="212"/>
    </location>
</feature>
<evidence type="ECO:0000256" key="10">
    <source>
        <dbReference type="ARBA" id="ARBA00024363"/>
    </source>
</evidence>
<reference evidence="16" key="1">
    <citation type="submission" date="2020-05" db="EMBL/GenBank/DDBJ databases">
        <title>Phylogenomic resolution of chytrid fungi.</title>
        <authorList>
            <person name="Stajich J.E."/>
            <person name="Amses K."/>
            <person name="Simmons R."/>
            <person name="Seto K."/>
            <person name="Myers J."/>
            <person name="Bonds A."/>
            <person name="Quandt C.A."/>
            <person name="Barry K."/>
            <person name="Liu P."/>
            <person name="Grigoriev I."/>
            <person name="Longcore J.E."/>
            <person name="James T.Y."/>
        </authorList>
    </citation>
    <scope>NUCLEOTIDE SEQUENCE</scope>
    <source>
        <strain evidence="16">PLAUS21</strain>
    </source>
</reference>
<feature type="domain" description="ABC transporter" evidence="14">
    <location>
        <begin position="395"/>
        <end position="633"/>
    </location>
</feature>
<dbReference type="Gene3D" id="1.20.1560.10">
    <property type="entry name" value="ABC transporter type 1, transmembrane domain"/>
    <property type="match status" value="1"/>
</dbReference>
<dbReference type="FunFam" id="3.40.50.300:FF:000287">
    <property type="entry name" value="Multidrug ABC transporter ATP-binding protein"/>
    <property type="match status" value="1"/>
</dbReference>
<dbReference type="InterPro" id="IPR003593">
    <property type="entry name" value="AAA+_ATPase"/>
</dbReference>
<feature type="transmembrane region" description="Helical" evidence="13">
    <location>
        <begin position="338"/>
        <end position="356"/>
    </location>
</feature>
<keyword evidence="9 13" id="KW-0472">Membrane</keyword>
<dbReference type="Pfam" id="PF00005">
    <property type="entry name" value="ABC_tran"/>
    <property type="match status" value="1"/>
</dbReference>
<dbReference type="InterPro" id="IPR011527">
    <property type="entry name" value="ABC1_TM_dom"/>
</dbReference>
<organism evidence="16 17">
    <name type="scientific">Boothiomyces macroporosus</name>
    <dbReference type="NCBI Taxonomy" id="261099"/>
    <lineage>
        <taxon>Eukaryota</taxon>
        <taxon>Fungi</taxon>
        <taxon>Fungi incertae sedis</taxon>
        <taxon>Chytridiomycota</taxon>
        <taxon>Chytridiomycota incertae sedis</taxon>
        <taxon>Chytridiomycetes</taxon>
        <taxon>Rhizophydiales</taxon>
        <taxon>Terramycetaceae</taxon>
        <taxon>Boothiomyces</taxon>
    </lineage>
</organism>
<keyword evidence="17" id="KW-1185">Reference proteome</keyword>
<keyword evidence="7" id="KW-1278">Translocase</keyword>
<dbReference type="PROSITE" id="PS50893">
    <property type="entry name" value="ABC_TRANSPORTER_2"/>
    <property type="match status" value="1"/>
</dbReference>
<dbReference type="GO" id="GO:0005524">
    <property type="term" value="F:ATP binding"/>
    <property type="evidence" value="ECO:0007669"/>
    <property type="project" value="UniProtKB-KW"/>
</dbReference>
<dbReference type="InterPro" id="IPR003439">
    <property type="entry name" value="ABC_transporter-like_ATP-bd"/>
</dbReference>
<evidence type="ECO:0000313" key="16">
    <source>
        <dbReference type="EMBL" id="KAJ3255651.1"/>
    </source>
</evidence>
<dbReference type="Pfam" id="PF00664">
    <property type="entry name" value="ABC_membrane"/>
    <property type="match status" value="1"/>
</dbReference>
<evidence type="ECO:0000259" key="15">
    <source>
        <dbReference type="PROSITE" id="PS50929"/>
    </source>
</evidence>
<dbReference type="AlphaFoldDB" id="A0AAD5UDZ8"/>
<comment type="caution">
    <text evidence="16">The sequence shown here is derived from an EMBL/GenBank/DDBJ whole genome shotgun (WGS) entry which is preliminary data.</text>
</comment>
<dbReference type="SUPFAM" id="SSF52540">
    <property type="entry name" value="P-loop containing nucleoside triphosphate hydrolases"/>
    <property type="match status" value="1"/>
</dbReference>
<evidence type="ECO:0000256" key="13">
    <source>
        <dbReference type="SAM" id="Phobius"/>
    </source>
</evidence>
<dbReference type="PROSITE" id="PS00211">
    <property type="entry name" value="ABC_TRANSPORTER_1"/>
    <property type="match status" value="1"/>
</dbReference>
<dbReference type="SMART" id="SM00382">
    <property type="entry name" value="AAA"/>
    <property type="match status" value="1"/>
</dbReference>
<dbReference type="InterPro" id="IPR017871">
    <property type="entry name" value="ABC_transporter-like_CS"/>
</dbReference>
<dbReference type="PANTHER" id="PTHR24221">
    <property type="entry name" value="ATP-BINDING CASSETTE SUB-FAMILY B"/>
    <property type="match status" value="1"/>
</dbReference>
<keyword evidence="6" id="KW-0067">ATP-binding</keyword>
<keyword evidence="8 13" id="KW-1133">Transmembrane helix</keyword>
<dbReference type="EMBL" id="JADGKB010000063">
    <property type="protein sequence ID" value="KAJ3255651.1"/>
    <property type="molecule type" value="Genomic_DNA"/>
</dbReference>
<evidence type="ECO:0000256" key="4">
    <source>
        <dbReference type="ARBA" id="ARBA00022692"/>
    </source>
</evidence>
<evidence type="ECO:0000256" key="7">
    <source>
        <dbReference type="ARBA" id="ARBA00022967"/>
    </source>
</evidence>
<dbReference type="GO" id="GO:0006879">
    <property type="term" value="P:intracellular iron ion homeostasis"/>
    <property type="evidence" value="ECO:0007669"/>
    <property type="project" value="TreeGrafter"/>
</dbReference>
<accession>A0AAD5UDZ8</accession>
<evidence type="ECO:0000256" key="6">
    <source>
        <dbReference type="ARBA" id="ARBA00022840"/>
    </source>
</evidence>
<keyword evidence="4 13" id="KW-0812">Transmembrane</keyword>
<dbReference type="Gene3D" id="3.40.50.300">
    <property type="entry name" value="P-loop containing nucleotide triphosphate hydrolases"/>
    <property type="match status" value="1"/>
</dbReference>